<dbReference type="InterPro" id="IPR020846">
    <property type="entry name" value="MFS_dom"/>
</dbReference>
<reference evidence="10" key="2">
    <citation type="journal article" date="2023" name="IMA Fungus">
        <title>Comparative genomic study of the Penicillium genus elucidates a diverse pangenome and 15 lateral gene transfer events.</title>
        <authorList>
            <person name="Petersen C."/>
            <person name="Sorensen T."/>
            <person name="Nielsen M.R."/>
            <person name="Sondergaard T.E."/>
            <person name="Sorensen J.L."/>
            <person name="Fitzpatrick D.A."/>
            <person name="Frisvad J.C."/>
            <person name="Nielsen K.L."/>
        </authorList>
    </citation>
    <scope>NUCLEOTIDE SEQUENCE</scope>
    <source>
        <strain evidence="10">IBT 29495</strain>
    </source>
</reference>
<dbReference type="Proteomes" id="UP001149954">
    <property type="component" value="Unassembled WGS sequence"/>
</dbReference>
<dbReference type="SUPFAM" id="SSF103473">
    <property type="entry name" value="MFS general substrate transporter"/>
    <property type="match status" value="1"/>
</dbReference>
<evidence type="ECO:0000256" key="6">
    <source>
        <dbReference type="ARBA" id="ARBA00023136"/>
    </source>
</evidence>
<feature type="transmembrane region" description="Helical" evidence="8">
    <location>
        <begin position="180"/>
        <end position="200"/>
    </location>
</feature>
<evidence type="ECO:0000256" key="2">
    <source>
        <dbReference type="ARBA" id="ARBA00006829"/>
    </source>
</evidence>
<dbReference type="GO" id="GO:0016020">
    <property type="term" value="C:membrane"/>
    <property type="evidence" value="ECO:0007669"/>
    <property type="project" value="UniProtKB-SubCell"/>
</dbReference>
<evidence type="ECO:0000259" key="9">
    <source>
        <dbReference type="PROSITE" id="PS50850"/>
    </source>
</evidence>
<keyword evidence="11" id="KW-1185">Reference proteome</keyword>
<evidence type="ECO:0000256" key="5">
    <source>
        <dbReference type="ARBA" id="ARBA00022989"/>
    </source>
</evidence>
<organism evidence="10 11">
    <name type="scientific">Penicillium fimorum</name>
    <dbReference type="NCBI Taxonomy" id="1882269"/>
    <lineage>
        <taxon>Eukaryota</taxon>
        <taxon>Fungi</taxon>
        <taxon>Dikarya</taxon>
        <taxon>Ascomycota</taxon>
        <taxon>Pezizomycotina</taxon>
        <taxon>Eurotiomycetes</taxon>
        <taxon>Eurotiomycetidae</taxon>
        <taxon>Eurotiales</taxon>
        <taxon>Aspergillaceae</taxon>
        <taxon>Penicillium</taxon>
    </lineage>
</organism>
<comment type="caution">
    <text evidence="10">The sequence shown here is derived from an EMBL/GenBank/DDBJ whole genome shotgun (WGS) entry which is preliminary data.</text>
</comment>
<keyword evidence="5 8" id="KW-1133">Transmembrane helix</keyword>
<feature type="transmembrane region" description="Helical" evidence="8">
    <location>
        <begin position="369"/>
        <end position="390"/>
    </location>
</feature>
<reference evidence="10" key="1">
    <citation type="submission" date="2022-12" db="EMBL/GenBank/DDBJ databases">
        <authorList>
            <person name="Petersen C."/>
        </authorList>
    </citation>
    <scope>NUCLEOTIDE SEQUENCE</scope>
    <source>
        <strain evidence="10">IBT 29495</strain>
    </source>
</reference>
<dbReference type="PANTHER" id="PTHR23506">
    <property type="entry name" value="GH10249P"/>
    <property type="match status" value="1"/>
</dbReference>
<evidence type="ECO:0000256" key="3">
    <source>
        <dbReference type="ARBA" id="ARBA00022448"/>
    </source>
</evidence>
<dbReference type="InterPro" id="IPR050930">
    <property type="entry name" value="MFS_Vesicular_Transporter"/>
</dbReference>
<evidence type="ECO:0000313" key="10">
    <source>
        <dbReference type="EMBL" id="KAJ5520330.1"/>
    </source>
</evidence>
<comment type="similarity">
    <text evidence="2">Belongs to the major facilitator superfamily. Vesicular transporter family.</text>
</comment>
<feature type="transmembrane region" description="Helical" evidence="8">
    <location>
        <begin position="439"/>
        <end position="461"/>
    </location>
</feature>
<dbReference type="InterPro" id="IPR011701">
    <property type="entry name" value="MFS"/>
</dbReference>
<feature type="transmembrane region" description="Helical" evidence="8">
    <location>
        <begin position="122"/>
        <end position="139"/>
    </location>
</feature>
<dbReference type="GO" id="GO:0022857">
    <property type="term" value="F:transmembrane transporter activity"/>
    <property type="evidence" value="ECO:0007669"/>
    <property type="project" value="InterPro"/>
</dbReference>
<feature type="region of interest" description="Disordered" evidence="7">
    <location>
        <begin position="207"/>
        <end position="241"/>
    </location>
</feature>
<accession>A0A9X0CBF7</accession>
<dbReference type="OrthoDB" id="5086884at2759"/>
<dbReference type="PRINTS" id="PR01035">
    <property type="entry name" value="TCRTETA"/>
</dbReference>
<evidence type="ECO:0000256" key="8">
    <source>
        <dbReference type="SAM" id="Phobius"/>
    </source>
</evidence>
<feature type="transmembrane region" description="Helical" evidence="8">
    <location>
        <begin position="20"/>
        <end position="40"/>
    </location>
</feature>
<dbReference type="PANTHER" id="PTHR23506:SF35">
    <property type="entry name" value="MAJOR FACILITATOR SUPERFAMILY (MFS) PROFILE DOMAIN-CONTAINING PROTEIN-RELATED"/>
    <property type="match status" value="1"/>
</dbReference>
<feature type="transmembrane region" description="Helical" evidence="8">
    <location>
        <begin position="60"/>
        <end position="81"/>
    </location>
</feature>
<feature type="transmembrane region" description="Helical" evidence="8">
    <location>
        <begin position="332"/>
        <end position="349"/>
    </location>
</feature>
<feature type="transmembrane region" description="Helical" evidence="8">
    <location>
        <begin position="261"/>
        <end position="280"/>
    </location>
</feature>
<protein>
    <recommendedName>
        <fullName evidence="9">Major facilitator superfamily (MFS) profile domain-containing protein</fullName>
    </recommendedName>
</protein>
<dbReference type="Gene3D" id="1.20.1250.20">
    <property type="entry name" value="MFS general substrate transporter like domains"/>
    <property type="match status" value="1"/>
</dbReference>
<comment type="subcellular location">
    <subcellularLocation>
        <location evidence="1">Membrane</location>
        <topology evidence="1">Multi-pass membrane protein</topology>
    </subcellularLocation>
</comment>
<proteinExistence type="inferred from homology"/>
<feature type="domain" description="Major facilitator superfamily (MFS) profile" evidence="9">
    <location>
        <begin position="25"/>
        <end position="465"/>
    </location>
</feature>
<evidence type="ECO:0000256" key="1">
    <source>
        <dbReference type="ARBA" id="ARBA00004141"/>
    </source>
</evidence>
<dbReference type="EMBL" id="JAPWDS010000001">
    <property type="protein sequence ID" value="KAJ5520330.1"/>
    <property type="molecule type" value="Genomic_DNA"/>
</dbReference>
<feature type="transmembrane region" description="Helical" evidence="8">
    <location>
        <begin position="151"/>
        <end position="174"/>
    </location>
</feature>
<feature type="transmembrane region" description="Helical" evidence="8">
    <location>
        <begin position="93"/>
        <end position="116"/>
    </location>
</feature>
<evidence type="ECO:0000313" key="11">
    <source>
        <dbReference type="Proteomes" id="UP001149954"/>
    </source>
</evidence>
<sequence length="475" mass="51059">MSGNIEKKPLGYEWRTSRWLIGSSITIAFYSETLLYGFLVPIMDQMLESRLHIDPSRTQFLTSALLTIHGLFALISAPVIAHFADKASNRKTPLLVSLGGCIVGTLLIALTPSLWALFLGRVLQAVAGSGTWIIGLALLTDNVAGEHLGRVLGTATSVASAGVLSGPLIAGVMLQLTGYWAAWSFPLVILALDVIARLIMIEPRGYECPSSSDQSPVQANSGSSPEEAVRAEETTTLLPKSGTSKDGIAGYRFYRIMLWDMRAVTGLTSLLLSSMLITSMNNVLPEHLRKIFGWDSSQTGSAFLCLQLPSILCGGLVGRIRDSCGLKIPTTVGWILSAPLIFCLGIPGHDTFPWAGKEFAGEAKFIGCLFAFGLSSTLARGAGTVQLTYVARDMETKHPHVFGGRGGSSRVFSMTEVAYSLGMMLGPLLSGILVETIGFYLMTVVLATMCTILAILSLIWLDGRKASRVYLQRSE</sequence>
<evidence type="ECO:0000256" key="4">
    <source>
        <dbReference type="ARBA" id="ARBA00022692"/>
    </source>
</evidence>
<evidence type="ECO:0000256" key="7">
    <source>
        <dbReference type="SAM" id="MobiDB-lite"/>
    </source>
</evidence>
<keyword evidence="4 8" id="KW-0812">Transmembrane</keyword>
<feature type="transmembrane region" description="Helical" evidence="8">
    <location>
        <begin position="300"/>
        <end position="320"/>
    </location>
</feature>
<name>A0A9X0CBF7_9EURO</name>
<gene>
    <name evidence="10" type="ORF">N7463_000783</name>
</gene>
<feature type="compositionally biased region" description="Polar residues" evidence="7">
    <location>
        <begin position="209"/>
        <end position="224"/>
    </location>
</feature>
<dbReference type="Pfam" id="PF07690">
    <property type="entry name" value="MFS_1"/>
    <property type="match status" value="1"/>
</dbReference>
<dbReference type="AlphaFoldDB" id="A0A9X0CBF7"/>
<keyword evidence="3" id="KW-0813">Transport</keyword>
<dbReference type="InterPro" id="IPR001958">
    <property type="entry name" value="Tet-R_TetA/multi-R_MdtG-like"/>
</dbReference>
<feature type="transmembrane region" description="Helical" evidence="8">
    <location>
        <begin position="411"/>
        <end position="433"/>
    </location>
</feature>
<dbReference type="InterPro" id="IPR036259">
    <property type="entry name" value="MFS_trans_sf"/>
</dbReference>
<keyword evidence="6 8" id="KW-0472">Membrane</keyword>
<dbReference type="PROSITE" id="PS50850">
    <property type="entry name" value="MFS"/>
    <property type="match status" value="1"/>
</dbReference>